<evidence type="ECO:0008006" key="3">
    <source>
        <dbReference type="Google" id="ProtNLM"/>
    </source>
</evidence>
<dbReference type="Proteomes" id="UP001454086">
    <property type="component" value="Unassembled WGS sequence"/>
</dbReference>
<name>A0ABV1D1V0_9FIRM</name>
<dbReference type="RefSeq" id="WP_008718943.1">
    <property type="nucleotide sequence ID" value="NZ_JBBMFM010000002.1"/>
</dbReference>
<organism evidence="1 2">
    <name type="scientific">Enterocloster hominis</name>
    <name type="common">ex Hitch et al. 2024</name>
    <dbReference type="NCBI Taxonomy" id="1917870"/>
    <lineage>
        <taxon>Bacteria</taxon>
        <taxon>Bacillati</taxon>
        <taxon>Bacillota</taxon>
        <taxon>Clostridia</taxon>
        <taxon>Lachnospirales</taxon>
        <taxon>Lachnospiraceae</taxon>
        <taxon>Enterocloster</taxon>
    </lineage>
</organism>
<reference evidence="1 2" key="1">
    <citation type="submission" date="2024-03" db="EMBL/GenBank/DDBJ databases">
        <title>Human intestinal bacterial collection.</title>
        <authorList>
            <person name="Pauvert C."/>
            <person name="Hitch T.C.A."/>
            <person name="Clavel T."/>
        </authorList>
    </citation>
    <scope>NUCLEOTIDE SEQUENCE [LARGE SCALE GENOMIC DNA]</scope>
    <source>
        <strain evidence="1 2">CLA-SR-H021</strain>
    </source>
</reference>
<protein>
    <recommendedName>
        <fullName evidence="3">Enolase C-terminal domain-containing protein</fullName>
    </recommendedName>
</protein>
<accession>A0ABV1D1V0</accession>
<comment type="caution">
    <text evidence="1">The sequence shown here is derived from an EMBL/GenBank/DDBJ whole genome shotgun (WGS) entry which is preliminary data.</text>
</comment>
<gene>
    <name evidence="1" type="ORF">WMQ36_01070</name>
</gene>
<evidence type="ECO:0000313" key="2">
    <source>
        <dbReference type="Proteomes" id="UP001454086"/>
    </source>
</evidence>
<evidence type="ECO:0000313" key="1">
    <source>
        <dbReference type="EMBL" id="MEQ2423552.1"/>
    </source>
</evidence>
<sequence>MLEKASASHRDNSWQKYHFKNFNGIVFKNSINDFIPKIKVIKYLKEISFNEIIVHNVSTTTGMLAIQYMKIHNIPYWIESDGGFVKTDEGIKETIKRYFIMADTHIKWLGE</sequence>
<keyword evidence="2" id="KW-1185">Reference proteome</keyword>
<proteinExistence type="predicted"/>
<dbReference type="EMBL" id="JBBMFM010000002">
    <property type="protein sequence ID" value="MEQ2423552.1"/>
    <property type="molecule type" value="Genomic_DNA"/>
</dbReference>